<reference evidence="2" key="2">
    <citation type="submission" date="2020-09" db="EMBL/GenBank/DDBJ databases">
        <authorList>
            <person name="Sun Q."/>
            <person name="Zhou Y."/>
        </authorList>
    </citation>
    <scope>NUCLEOTIDE SEQUENCE</scope>
    <source>
        <strain evidence="2">CGMCC 1.12214</strain>
    </source>
</reference>
<proteinExistence type="predicted"/>
<organism evidence="2 3">
    <name type="scientific">Alsobacter metallidurans</name>
    <dbReference type="NCBI Taxonomy" id="340221"/>
    <lineage>
        <taxon>Bacteria</taxon>
        <taxon>Pseudomonadati</taxon>
        <taxon>Pseudomonadota</taxon>
        <taxon>Alphaproteobacteria</taxon>
        <taxon>Hyphomicrobiales</taxon>
        <taxon>Alsobacteraceae</taxon>
        <taxon>Alsobacter</taxon>
    </lineage>
</organism>
<sequence length="44" mass="4368">MESAHEGVAHKAAAAAIAANRYPAMALPSRNPKLTGDGPAGKAP</sequence>
<name>A0A917ID46_9HYPH</name>
<evidence type="ECO:0000313" key="3">
    <source>
        <dbReference type="Proteomes" id="UP000603912"/>
    </source>
</evidence>
<dbReference type="EMBL" id="BMES01000003">
    <property type="protein sequence ID" value="GGH32806.1"/>
    <property type="molecule type" value="Genomic_DNA"/>
</dbReference>
<dbReference type="AlphaFoldDB" id="A0A917ID46"/>
<dbReference type="Proteomes" id="UP000603912">
    <property type="component" value="Unassembled WGS sequence"/>
</dbReference>
<reference evidence="2" key="1">
    <citation type="journal article" date="2014" name="Int. J. Syst. Evol. Microbiol.">
        <title>Complete genome sequence of Corynebacterium casei LMG S-19264T (=DSM 44701T), isolated from a smear-ripened cheese.</title>
        <authorList>
            <consortium name="US DOE Joint Genome Institute (JGI-PGF)"/>
            <person name="Walter F."/>
            <person name="Albersmeier A."/>
            <person name="Kalinowski J."/>
            <person name="Ruckert C."/>
        </authorList>
    </citation>
    <scope>NUCLEOTIDE SEQUENCE</scope>
    <source>
        <strain evidence="2">CGMCC 1.12214</strain>
    </source>
</reference>
<keyword evidence="3" id="KW-1185">Reference proteome</keyword>
<comment type="caution">
    <text evidence="2">The sequence shown here is derived from an EMBL/GenBank/DDBJ whole genome shotgun (WGS) entry which is preliminary data.</text>
</comment>
<evidence type="ECO:0000256" key="1">
    <source>
        <dbReference type="SAM" id="MobiDB-lite"/>
    </source>
</evidence>
<feature type="region of interest" description="Disordered" evidence="1">
    <location>
        <begin position="21"/>
        <end position="44"/>
    </location>
</feature>
<evidence type="ECO:0000313" key="2">
    <source>
        <dbReference type="EMBL" id="GGH32806.1"/>
    </source>
</evidence>
<gene>
    <name evidence="2" type="ORF">GCM10007036_44990</name>
</gene>
<accession>A0A917ID46</accession>
<protein>
    <submittedName>
        <fullName evidence="2">Uncharacterized protein</fullName>
    </submittedName>
</protein>